<dbReference type="RefSeq" id="WP_256944523.1">
    <property type="nucleotide sequence ID" value="NZ_JANHNZ010000002.1"/>
</dbReference>
<evidence type="ECO:0000313" key="1">
    <source>
        <dbReference type="EMBL" id="MCQ9209406.1"/>
    </source>
</evidence>
<gene>
    <name evidence="1" type="ORF">NPA36_02475</name>
</gene>
<name>A0ABT1WLQ7_9LACT</name>
<dbReference type="EMBL" id="JANHNZ010000002">
    <property type="protein sequence ID" value="MCQ9209406.1"/>
    <property type="molecule type" value="Genomic_DNA"/>
</dbReference>
<keyword evidence="2" id="KW-1185">Reference proteome</keyword>
<reference evidence="1" key="3">
    <citation type="journal article" date="2023" name="Microbiol. Resour. Announc.">
        <title>Draft Genome Sequence of Granulicatella sp. Strain S8, Isolated from a Marine Fish, Seriola quinqueradiata.</title>
        <authorList>
            <person name="Lee M."/>
            <person name="Farooq A."/>
            <person name="Jeong J.B."/>
            <person name="Jung M.Y."/>
        </authorList>
    </citation>
    <scope>NUCLEOTIDE SEQUENCE</scope>
    <source>
        <strain evidence="1">S8</strain>
    </source>
</reference>
<dbReference type="Proteomes" id="UP001059480">
    <property type="component" value="Unassembled WGS sequence"/>
</dbReference>
<accession>A0ABT1WLQ7</accession>
<protein>
    <submittedName>
        <fullName evidence="1">DNA-binding protein</fullName>
    </submittedName>
</protein>
<organism evidence="1 2">
    <name type="scientific">Granulicatella seriolae</name>
    <dbReference type="NCBI Taxonomy" id="2967226"/>
    <lineage>
        <taxon>Bacteria</taxon>
        <taxon>Bacillati</taxon>
        <taxon>Bacillota</taxon>
        <taxon>Bacilli</taxon>
        <taxon>Lactobacillales</taxon>
        <taxon>Carnobacteriaceae</taxon>
        <taxon>Granulicatella</taxon>
    </lineage>
</organism>
<reference evidence="1" key="2">
    <citation type="journal article" date="2023" name="Curr. Microbiol.">
        <title>Granulicatella seriolae sp. nov., a Novel Facultative Anaerobe Isolated from Yellowtail Marine Fish.</title>
        <authorList>
            <person name="Lee M."/>
            <person name="Choi Y.J."/>
            <person name="Farooq A."/>
            <person name="Jeong J.B."/>
            <person name="Jung M.Y."/>
        </authorList>
    </citation>
    <scope>NUCLEOTIDE SEQUENCE</scope>
    <source>
        <strain evidence="1">S8</strain>
    </source>
</reference>
<sequence length="61" mass="7251">MEKLFLTSREVADILNVSQQKAYQIIRELNEKLAEQGFLTLRGRINKQYFMEQIYKAKGEK</sequence>
<evidence type="ECO:0000313" key="2">
    <source>
        <dbReference type="Proteomes" id="UP001059480"/>
    </source>
</evidence>
<proteinExistence type="predicted"/>
<dbReference type="GO" id="GO:0003677">
    <property type="term" value="F:DNA binding"/>
    <property type="evidence" value="ECO:0007669"/>
    <property type="project" value="UniProtKB-KW"/>
</dbReference>
<keyword evidence="1" id="KW-0238">DNA-binding</keyword>
<comment type="caution">
    <text evidence="1">The sequence shown here is derived from an EMBL/GenBank/DDBJ whole genome shotgun (WGS) entry which is preliminary data.</text>
</comment>
<reference evidence="1" key="1">
    <citation type="submission" date="2022-07" db="EMBL/GenBank/DDBJ databases">
        <authorList>
            <person name="Jung M.-Y."/>
            <person name="Lee M."/>
        </authorList>
    </citation>
    <scope>NUCLEOTIDE SEQUENCE</scope>
    <source>
        <strain evidence="1">S8</strain>
    </source>
</reference>